<keyword evidence="2 8" id="KW-0378">Hydrolase</keyword>
<dbReference type="GO" id="GO:0140097">
    <property type="term" value="F:catalytic activity, acting on DNA"/>
    <property type="evidence" value="ECO:0007669"/>
    <property type="project" value="UniProtKB-ARBA"/>
</dbReference>
<dbReference type="SUPFAM" id="SSF52540">
    <property type="entry name" value="P-loop containing nucleoside triphosphate hydrolases"/>
    <property type="match status" value="2"/>
</dbReference>
<name>A0A087S380_9ARCH</name>
<keyword evidence="9" id="KW-1185">Reference proteome</keyword>
<dbReference type="EMBL" id="JOSZ01000002">
    <property type="protein sequence ID" value="KFM20184.1"/>
    <property type="molecule type" value="Genomic_DNA"/>
</dbReference>
<evidence type="ECO:0000256" key="1">
    <source>
        <dbReference type="ARBA" id="ARBA00022741"/>
    </source>
</evidence>
<feature type="coiled-coil region" evidence="5">
    <location>
        <begin position="440"/>
        <end position="489"/>
    </location>
</feature>
<dbReference type="EC" id="3.6.-.-" evidence="8"/>
<keyword evidence="3" id="KW-0347">Helicase</keyword>
<evidence type="ECO:0000259" key="6">
    <source>
        <dbReference type="PROSITE" id="PS51192"/>
    </source>
</evidence>
<dbReference type="Pfam" id="PF00271">
    <property type="entry name" value="Helicase_C"/>
    <property type="match status" value="1"/>
</dbReference>
<dbReference type="CDD" id="cd18793">
    <property type="entry name" value="SF2_C_SNF"/>
    <property type="match status" value="1"/>
</dbReference>
<dbReference type="InterPro" id="IPR006935">
    <property type="entry name" value="Helicase/UvrB_N"/>
</dbReference>
<evidence type="ECO:0000256" key="2">
    <source>
        <dbReference type="ARBA" id="ARBA00022801"/>
    </source>
</evidence>
<feature type="domain" description="Helicase C-terminal" evidence="7">
    <location>
        <begin position="471"/>
        <end position="627"/>
    </location>
</feature>
<sequence>MNISELKVGAIIEGPKWPDPVEIKKIEPVGDDVNIVGSRIPTGIHVDVILSKEELTHISLKTIDCDFSSEPWKLFLALETIRYRFASLYDPLLAMNTSKVDPLPHQIEAVYGHVLKLPRIRFLLAHDPGAGKTIMAGLIIKEMKLRHLVNRILIVVPGHLKDQWRRELKDKFEEAFVIADRGSTNALYGENVWSKENQIVTSIDFAKRDEILPSLQSSQFDLIIVDEAHKMAAYKYSDSISKTGRYKLGEILSTNSEHLLFLTATPHKGDTENFRLFLDLLEPGFFATPDMLEESIEKDENSLFLRRIKEDMKDFDGKPLFLPRHVFTPSYNLSGPERDLYRKITEYVRNQYNKALSSEKKRNIGFALIILQRRLASSSFALWKSLQRRRDRLQEILKDFEKSKKSTPKLFDFDDAEDLSEEERWQQEKLWETLSIAENRDELQKEINILGDLIDETKKVIDQEVEVKLQKLKETMKELEEKSINKKILIFTESKDTLEYLEKRIKTWGYTVSTIHGGMQLLERIEAEKIFKTQTQVMIATEAAGEGINLQFCHLMINYDIPWNPNRLEQRMGRVHRYGQKFEVFVYNLIAQDTIEGRIFKRLFEKLAEIKAKLGSDKVYDIIGEIYYGKDLSQLLTDAAMGARTEDEILQELEITVDEEYIKKIRDDLGDTLATKHIDFTQIRDLRERARENKLIPEYTADFFKKAFIKAEGKIRERPRSLYAIDSIPYWIRNIAKEDSFKKSFGPTLSSYPKITFDKEIGPKDQDAEFITFGHPLFEAVLEWISRSFSADLQKGAEFIDHSGHLNGTILFFEGAINDGTGRVAGKRLFSYYIDSKTNSIEYIQPTILWDLEESKTKSNVSINLEELKNKVLSEVITTLRNYQNELLEERTRQAEIKEKYGIESLQKLIFDHDSDLLKLRNRKEKGENVDLAIRNKEERQRQYMDNKKHLEDLIQREKSLTISTPIFLGIIQVSSPSILQDEMKENAESEQVAMEVVMKYETNQGRVPTDVSKIIGPGYDIKSIDKDGNTRYIEVKGRNGVGAVALSKNEWFKSKHLAEDYYLYVVWNTKDYPGTDIPPLIIQDPANNLDPKLDVHYLIDSSQIKEKSLL</sequence>
<gene>
    <name evidence="8" type="ORF">AAA799P11_00260</name>
</gene>
<dbReference type="Gene3D" id="3.40.50.10810">
    <property type="entry name" value="Tandem AAA-ATPase domain"/>
    <property type="match status" value="1"/>
</dbReference>
<dbReference type="Gene3D" id="3.40.50.300">
    <property type="entry name" value="P-loop containing nucleotide triphosphate hydrolases"/>
    <property type="match status" value="1"/>
</dbReference>
<dbReference type="SMART" id="SM00490">
    <property type="entry name" value="HELICc"/>
    <property type="match status" value="1"/>
</dbReference>
<keyword evidence="5" id="KW-0175">Coiled coil</keyword>
<dbReference type="SMART" id="SM00487">
    <property type="entry name" value="DEXDc"/>
    <property type="match status" value="1"/>
</dbReference>
<evidence type="ECO:0000313" key="9">
    <source>
        <dbReference type="Proteomes" id="UP000029387"/>
    </source>
</evidence>
<dbReference type="GO" id="GO:0003677">
    <property type="term" value="F:DNA binding"/>
    <property type="evidence" value="ECO:0007669"/>
    <property type="project" value="InterPro"/>
</dbReference>
<dbReference type="GO" id="GO:0016787">
    <property type="term" value="F:hydrolase activity"/>
    <property type="evidence" value="ECO:0007669"/>
    <property type="project" value="UniProtKB-KW"/>
</dbReference>
<evidence type="ECO:0000256" key="3">
    <source>
        <dbReference type="ARBA" id="ARBA00022806"/>
    </source>
</evidence>
<dbReference type="AlphaFoldDB" id="A0A087S380"/>
<keyword evidence="4" id="KW-0067">ATP-binding</keyword>
<dbReference type="InterPro" id="IPR014001">
    <property type="entry name" value="Helicase_ATP-bd"/>
</dbReference>
<dbReference type="InterPro" id="IPR024975">
    <property type="entry name" value="NOV_C"/>
</dbReference>
<dbReference type="PANTHER" id="PTHR10799">
    <property type="entry name" value="SNF2/RAD54 HELICASE FAMILY"/>
    <property type="match status" value="1"/>
</dbReference>
<comment type="caution">
    <text evidence="8">The sequence shown here is derived from an EMBL/GenBank/DDBJ whole genome shotgun (WGS) entry which is preliminary data.</text>
</comment>
<dbReference type="PATRIC" id="fig|1502295.3.peg.254"/>
<dbReference type="Pfam" id="PF13020">
    <property type="entry name" value="NOV_C"/>
    <property type="match status" value="1"/>
</dbReference>
<accession>A0A087S380</accession>
<dbReference type="InterPro" id="IPR049730">
    <property type="entry name" value="SNF2/RAD54-like_C"/>
</dbReference>
<dbReference type="CDD" id="cd18011">
    <property type="entry name" value="DEXDc_RapA"/>
    <property type="match status" value="1"/>
</dbReference>
<protein>
    <submittedName>
        <fullName evidence="8">DNA repair protein RAD50</fullName>
        <ecNumber evidence="8">3.6.-.-</ecNumber>
    </submittedName>
</protein>
<dbReference type="Proteomes" id="UP000029387">
    <property type="component" value="Unassembled WGS sequence"/>
</dbReference>
<evidence type="ECO:0000259" key="7">
    <source>
        <dbReference type="PROSITE" id="PS51194"/>
    </source>
</evidence>
<dbReference type="PROSITE" id="PS51192">
    <property type="entry name" value="HELICASE_ATP_BIND_1"/>
    <property type="match status" value="1"/>
</dbReference>
<proteinExistence type="predicted"/>
<dbReference type="InterPro" id="IPR038718">
    <property type="entry name" value="SNF2-like_sf"/>
</dbReference>
<dbReference type="InterPro" id="IPR001650">
    <property type="entry name" value="Helicase_C-like"/>
</dbReference>
<evidence type="ECO:0000256" key="5">
    <source>
        <dbReference type="SAM" id="Coils"/>
    </source>
</evidence>
<dbReference type="GO" id="GO:0120545">
    <property type="term" value="F:nucleic acid conformation isomerase activity"/>
    <property type="evidence" value="ECO:0007669"/>
    <property type="project" value="UniProtKB-ARBA"/>
</dbReference>
<feature type="domain" description="Helicase ATP-binding" evidence="6">
    <location>
        <begin position="113"/>
        <end position="284"/>
    </location>
</feature>
<dbReference type="InterPro" id="IPR027417">
    <property type="entry name" value="P-loop_NTPase"/>
</dbReference>
<evidence type="ECO:0000256" key="4">
    <source>
        <dbReference type="ARBA" id="ARBA00022840"/>
    </source>
</evidence>
<reference evidence="8 9" key="1">
    <citation type="submission" date="2014-06" db="EMBL/GenBank/DDBJ databases">
        <authorList>
            <person name="Ngugi D.K."/>
            <person name="Blom J."/>
            <person name="Alam I."/>
            <person name="Rashid M."/>
            <person name="Baalawi W."/>
            <person name="Zhang G."/>
            <person name="Hikmawan T."/>
            <person name="Guan Y."/>
            <person name="Antunes A."/>
            <person name="Siam R."/>
            <person name="El-Dorry H."/>
            <person name="Bajic V."/>
            <person name="Stingl U."/>
        </authorList>
    </citation>
    <scope>NUCLEOTIDE SEQUENCE [LARGE SCALE GENOMIC DNA]</scope>
    <source>
        <strain evidence="8">SCGC AAA799-P11</strain>
    </source>
</reference>
<dbReference type="Pfam" id="PF04851">
    <property type="entry name" value="ResIII"/>
    <property type="match status" value="1"/>
</dbReference>
<keyword evidence="1" id="KW-0547">Nucleotide-binding</keyword>
<dbReference type="InterPro" id="IPR057342">
    <property type="entry name" value="DEXDc_RapA"/>
</dbReference>
<dbReference type="PROSITE" id="PS51194">
    <property type="entry name" value="HELICASE_CTER"/>
    <property type="match status" value="1"/>
</dbReference>
<dbReference type="GO" id="GO:0005524">
    <property type="term" value="F:ATP binding"/>
    <property type="evidence" value="ECO:0007669"/>
    <property type="project" value="InterPro"/>
</dbReference>
<evidence type="ECO:0000313" key="8">
    <source>
        <dbReference type="EMBL" id="KFM20184.1"/>
    </source>
</evidence>
<organism evidence="8 9">
    <name type="scientific">Marine Group I thaumarchaeote SCGC AAA799-P11</name>
    <dbReference type="NCBI Taxonomy" id="1502295"/>
    <lineage>
        <taxon>Archaea</taxon>
        <taxon>Nitrososphaerota</taxon>
        <taxon>Marine Group I</taxon>
    </lineage>
</organism>